<evidence type="ECO:0000313" key="2">
    <source>
        <dbReference type="Proteomes" id="UP000262939"/>
    </source>
</evidence>
<evidence type="ECO:0000313" key="1">
    <source>
        <dbReference type="EMBL" id="RFU60525.1"/>
    </source>
</evidence>
<gene>
    <name evidence="1" type="ORF">D0466_21105</name>
</gene>
<accession>A0A372L691</accession>
<evidence type="ECO:0008006" key="3">
    <source>
        <dbReference type="Google" id="ProtNLM"/>
    </source>
</evidence>
<proteinExistence type="predicted"/>
<organism evidence="1 2">
    <name type="scientific">Peribacillus glennii</name>
    <dbReference type="NCBI Taxonomy" id="2303991"/>
    <lineage>
        <taxon>Bacteria</taxon>
        <taxon>Bacillati</taxon>
        <taxon>Bacillota</taxon>
        <taxon>Bacilli</taxon>
        <taxon>Bacillales</taxon>
        <taxon>Bacillaceae</taxon>
        <taxon>Peribacillus</taxon>
    </lineage>
</organism>
<dbReference type="Proteomes" id="UP000262939">
    <property type="component" value="Unassembled WGS sequence"/>
</dbReference>
<dbReference type="EMBL" id="QVTD01000024">
    <property type="protein sequence ID" value="RFU60525.1"/>
    <property type="molecule type" value="Genomic_DNA"/>
</dbReference>
<reference evidence="1 2" key="1">
    <citation type="submission" date="2018-08" db="EMBL/GenBank/DDBJ databases">
        <title>Bacillus chawlae sp. nov., Bacillus glennii sp. nov., and Bacillus saganii sp. nov. Isolated from the Vehicle Assembly Building at Kennedy Space Center where the Viking Spacecraft were Assembled.</title>
        <authorList>
            <person name="Seuylemezian A."/>
            <person name="Vaishampayan P."/>
        </authorList>
    </citation>
    <scope>NUCLEOTIDE SEQUENCE [LARGE SCALE GENOMIC DNA]</scope>
    <source>
        <strain evidence="1 2">V44-8</strain>
    </source>
</reference>
<keyword evidence="2" id="KW-1185">Reference proteome</keyword>
<comment type="caution">
    <text evidence="1">The sequence shown here is derived from an EMBL/GenBank/DDBJ whole genome shotgun (WGS) entry which is preliminary data.</text>
</comment>
<dbReference type="AlphaFoldDB" id="A0A372L691"/>
<name>A0A372L691_9BACI</name>
<sequence length="146" mass="16752">MKYSQEQLTKHFGHPAGFSRTSNTLIRLFTLLESFNSDTAGLYAYLRSCRNTTDPKMQGIVWRSPEYLQAQSGLGRKAFDSRLAVLKKYGLVDTVKSPVVANKDYFVVLDPLSRDEFITRYPDQIDAFFTVVDEINDRTAADRDRR</sequence>
<protein>
    <recommendedName>
        <fullName evidence="3">Replication protein</fullName>
    </recommendedName>
</protein>